<dbReference type="EMBL" id="QJVC01000010">
    <property type="protein sequence ID" value="PYI38312.1"/>
    <property type="molecule type" value="Genomic_DNA"/>
</dbReference>
<feature type="region of interest" description="Disordered" evidence="2">
    <location>
        <begin position="1"/>
        <end position="28"/>
    </location>
</feature>
<dbReference type="GO" id="GO:0003676">
    <property type="term" value="F:nucleic acid binding"/>
    <property type="evidence" value="ECO:0007669"/>
    <property type="project" value="InterPro"/>
</dbReference>
<evidence type="ECO:0000313" key="5">
    <source>
        <dbReference type="Proteomes" id="UP000247980"/>
    </source>
</evidence>
<accession>A0A2V5ISF5</accession>
<dbReference type="Pfam" id="PF02720">
    <property type="entry name" value="DUF222"/>
    <property type="match status" value="1"/>
</dbReference>
<dbReference type="SMART" id="SM00507">
    <property type="entry name" value="HNHc"/>
    <property type="match status" value="1"/>
</dbReference>
<dbReference type="Pfam" id="PF01844">
    <property type="entry name" value="HNH"/>
    <property type="match status" value="1"/>
</dbReference>
<dbReference type="GO" id="GO:0004519">
    <property type="term" value="F:endonuclease activity"/>
    <property type="evidence" value="ECO:0007669"/>
    <property type="project" value="InterPro"/>
</dbReference>
<gene>
    <name evidence="4" type="ORF">CVS30_11325</name>
</gene>
<evidence type="ECO:0000256" key="2">
    <source>
        <dbReference type="SAM" id="MobiDB-lite"/>
    </source>
</evidence>
<comment type="caution">
    <text evidence="4">The sequence shown here is derived from an EMBL/GenBank/DDBJ whole genome shotgun (WGS) entry which is preliminary data.</text>
</comment>
<protein>
    <recommendedName>
        <fullName evidence="3">HNH nuclease domain-containing protein</fullName>
    </recommendedName>
</protein>
<feature type="region of interest" description="Disordered" evidence="2">
    <location>
        <begin position="305"/>
        <end position="327"/>
    </location>
</feature>
<keyword evidence="5" id="KW-1185">Reference proteome</keyword>
<feature type="domain" description="HNH nuclease" evidence="3">
    <location>
        <begin position="222"/>
        <end position="274"/>
    </location>
</feature>
<dbReference type="GO" id="GO:0008270">
    <property type="term" value="F:zinc ion binding"/>
    <property type="evidence" value="ECO:0007669"/>
    <property type="project" value="InterPro"/>
</dbReference>
<feature type="region of interest" description="Disordered" evidence="2">
    <location>
        <begin position="44"/>
        <end position="79"/>
    </location>
</feature>
<dbReference type="Gene3D" id="1.10.30.50">
    <property type="match status" value="1"/>
</dbReference>
<organism evidence="4 5">
    <name type="scientific">Arthrobacter psychrolactophilus</name>
    <dbReference type="NCBI Taxonomy" id="92442"/>
    <lineage>
        <taxon>Bacteria</taxon>
        <taxon>Bacillati</taxon>
        <taxon>Actinomycetota</taxon>
        <taxon>Actinomycetes</taxon>
        <taxon>Micrococcales</taxon>
        <taxon>Micrococcaceae</taxon>
        <taxon>Arthrobacter</taxon>
    </lineage>
</organism>
<evidence type="ECO:0000256" key="1">
    <source>
        <dbReference type="ARBA" id="ARBA00023450"/>
    </source>
</evidence>
<reference evidence="4 5" key="1">
    <citation type="submission" date="2018-05" db="EMBL/GenBank/DDBJ databases">
        <title>Genetic diversity of glacier-inhabiting Cryobacterium bacteria in China and description of Cryobacterium mengkeensis sp. nov. and Arthrobacter glacialis sp. nov.</title>
        <authorList>
            <person name="Liu Q."/>
            <person name="Xin Y.-H."/>
        </authorList>
    </citation>
    <scope>NUCLEOTIDE SEQUENCE [LARGE SCALE GENOMIC DNA]</scope>
    <source>
        <strain evidence="4 5">B7</strain>
    </source>
</reference>
<evidence type="ECO:0000313" key="4">
    <source>
        <dbReference type="EMBL" id="PYI38312.1"/>
    </source>
</evidence>
<comment type="similarity">
    <text evidence="1">Belongs to the Rv1128c/1148c/1588c/1702c/1945/3466 family.</text>
</comment>
<dbReference type="InterPro" id="IPR003870">
    <property type="entry name" value="DUF222"/>
</dbReference>
<dbReference type="InterPro" id="IPR002711">
    <property type="entry name" value="HNH"/>
</dbReference>
<evidence type="ECO:0000259" key="3">
    <source>
        <dbReference type="SMART" id="SM00507"/>
    </source>
</evidence>
<dbReference type="CDD" id="cd00085">
    <property type="entry name" value="HNHc"/>
    <property type="match status" value="1"/>
</dbReference>
<proteinExistence type="inferred from homology"/>
<dbReference type="AlphaFoldDB" id="A0A2V5ISF5"/>
<dbReference type="Proteomes" id="UP000247980">
    <property type="component" value="Unassembled WGS sequence"/>
</dbReference>
<name>A0A2V5ISF5_9MICC</name>
<sequence>MDGSGLGVGLDSPEGSAPVAPGSLAGSDTAGSAWLGWESIWDDSGPLVPLSPEETTHHSETTPDGSPGSDTTTATTTGVGVGLSGGVGWWSAEGVWIPAPGTGDMLQGLDPIDPGSTDRVVADERSYPQKLLDGLIDCLQLAARTDTLPLNGGLKAQLIITTSQEDLDRRDGRGTAFTVHSGPVPLSLFDQSLCDPEITRLSYGTGQEILSVGRAGRLFTPPQRKILLARDLGCSFPDCTALAVWCEAHHIIPWQHGGETNINNAALLCSRHHSLLHHTDWSMRLVQGTPFFTAPYLLDPSETPRRNTYHHGLPRPNYPELRGQGWN</sequence>
<dbReference type="InterPro" id="IPR003615">
    <property type="entry name" value="HNH_nuc"/>
</dbReference>
<feature type="compositionally biased region" description="Low complexity" evidence="2">
    <location>
        <begin position="62"/>
        <end position="78"/>
    </location>
</feature>